<keyword evidence="1" id="KW-1133">Transmembrane helix</keyword>
<reference evidence="2" key="1">
    <citation type="journal article" date="2019" name="PLoS Negl. Trop. Dis.">
        <title>Revisiting the worldwide diversity of Leptospira species in the environment.</title>
        <authorList>
            <person name="Vincent A.T."/>
            <person name="Schiettekatte O."/>
            <person name="Bourhy P."/>
            <person name="Veyrier F.J."/>
            <person name="Picardeau M."/>
        </authorList>
    </citation>
    <scope>NUCLEOTIDE SEQUENCE [LARGE SCALE GENOMIC DNA]</scope>
    <source>
        <strain evidence="2">201800293</strain>
    </source>
</reference>
<organism evidence="2 3">
    <name type="scientific">Leptospira kanakyensis</name>
    <dbReference type="NCBI Taxonomy" id="2484968"/>
    <lineage>
        <taxon>Bacteria</taxon>
        <taxon>Pseudomonadati</taxon>
        <taxon>Spirochaetota</taxon>
        <taxon>Spirochaetia</taxon>
        <taxon>Leptospirales</taxon>
        <taxon>Leptospiraceae</taxon>
        <taxon>Leptospira</taxon>
    </lineage>
</organism>
<evidence type="ECO:0000313" key="3">
    <source>
        <dbReference type="Proteomes" id="UP000297239"/>
    </source>
</evidence>
<proteinExistence type="predicted"/>
<accession>A0A6N4QI80</accession>
<protein>
    <submittedName>
        <fullName evidence="2">Uncharacterized protein</fullName>
    </submittedName>
</protein>
<sequence>MKVIGISFIIFLYYMIILPSHPHLYSWLHAILVIIFGWKEIQKGIPELYISLPSLVYWLYIFYAFVRMIIGDRYLR</sequence>
<dbReference type="Proteomes" id="UP000297239">
    <property type="component" value="Unassembled WGS sequence"/>
</dbReference>
<keyword evidence="1" id="KW-0812">Transmembrane</keyword>
<feature type="transmembrane region" description="Helical" evidence="1">
    <location>
        <begin position="12"/>
        <end position="36"/>
    </location>
</feature>
<evidence type="ECO:0000313" key="2">
    <source>
        <dbReference type="EMBL" id="TGK73516.1"/>
    </source>
</evidence>
<dbReference type="EMBL" id="RQFF01000013">
    <property type="protein sequence ID" value="TGK73516.1"/>
    <property type="molecule type" value="Genomic_DNA"/>
</dbReference>
<comment type="caution">
    <text evidence="2">The sequence shown here is derived from an EMBL/GenBank/DDBJ whole genome shotgun (WGS) entry which is preliminary data.</text>
</comment>
<dbReference type="AlphaFoldDB" id="A0A6N4QI80"/>
<keyword evidence="3" id="KW-1185">Reference proteome</keyword>
<gene>
    <name evidence="2" type="ORF">EHQ18_06840</name>
</gene>
<feature type="transmembrane region" description="Helical" evidence="1">
    <location>
        <begin position="48"/>
        <end position="70"/>
    </location>
</feature>
<dbReference type="RefSeq" id="WP_135632724.1">
    <property type="nucleotide sequence ID" value="NZ_RQFE01000011.1"/>
</dbReference>
<dbReference type="OrthoDB" id="9869059at2"/>
<name>A0A6N4QI80_9LEPT</name>
<keyword evidence="1" id="KW-0472">Membrane</keyword>
<evidence type="ECO:0000256" key="1">
    <source>
        <dbReference type="SAM" id="Phobius"/>
    </source>
</evidence>